<reference evidence="3" key="1">
    <citation type="submission" date="2016-04" db="EMBL/GenBank/DDBJ databases">
        <title>Cephalotus genome sequencing.</title>
        <authorList>
            <person name="Fukushima K."/>
            <person name="Hasebe M."/>
            <person name="Fang X."/>
        </authorList>
    </citation>
    <scope>NUCLEOTIDE SEQUENCE [LARGE SCALE GENOMIC DNA]</scope>
    <source>
        <strain evidence="3">cv. St1</strain>
    </source>
</reference>
<dbReference type="InterPro" id="IPR018930">
    <property type="entry name" value="LEA-18"/>
</dbReference>
<dbReference type="Proteomes" id="UP000187406">
    <property type="component" value="Unassembled WGS sequence"/>
</dbReference>
<dbReference type="InParanoid" id="A0A1Q3ASY0"/>
<dbReference type="OrthoDB" id="1929004at2759"/>
<name>A0A1Q3ASY0_CEPFO</name>
<protein>
    <submittedName>
        <fullName evidence="2">LEA_6 domain-containing protein</fullName>
    </submittedName>
</protein>
<proteinExistence type="predicted"/>
<feature type="compositionally biased region" description="Basic and acidic residues" evidence="1">
    <location>
        <begin position="1"/>
        <end position="18"/>
    </location>
</feature>
<evidence type="ECO:0000256" key="1">
    <source>
        <dbReference type="SAM" id="MobiDB-lite"/>
    </source>
</evidence>
<dbReference type="EMBL" id="BDDD01000080">
    <property type="protein sequence ID" value="GAV58750.1"/>
    <property type="molecule type" value="Genomic_DNA"/>
</dbReference>
<evidence type="ECO:0000313" key="3">
    <source>
        <dbReference type="Proteomes" id="UP000187406"/>
    </source>
</evidence>
<dbReference type="FunCoup" id="A0A1Q3ASY0">
    <property type="interactions" value="5"/>
</dbReference>
<organism evidence="2 3">
    <name type="scientific">Cephalotus follicularis</name>
    <name type="common">Albany pitcher plant</name>
    <dbReference type="NCBI Taxonomy" id="3775"/>
    <lineage>
        <taxon>Eukaryota</taxon>
        <taxon>Viridiplantae</taxon>
        <taxon>Streptophyta</taxon>
        <taxon>Embryophyta</taxon>
        <taxon>Tracheophyta</taxon>
        <taxon>Spermatophyta</taxon>
        <taxon>Magnoliopsida</taxon>
        <taxon>eudicotyledons</taxon>
        <taxon>Gunneridae</taxon>
        <taxon>Pentapetalae</taxon>
        <taxon>rosids</taxon>
        <taxon>fabids</taxon>
        <taxon>Oxalidales</taxon>
        <taxon>Cephalotaceae</taxon>
        <taxon>Cephalotus</taxon>
    </lineage>
</organism>
<sequence>MEKKQQQQKAEHEEKQEGNLEGLHMESSPYVNYGDLEDYKRKGYGTQGHLQPEPARGAGATDAPTSSGASLLDQPRVPATDTINEEKRKKGGSVGIFLNIGNRYKLEEL</sequence>
<dbReference type="STRING" id="3775.A0A1Q3ASY0"/>
<keyword evidence="3" id="KW-1185">Reference proteome</keyword>
<evidence type="ECO:0000313" key="2">
    <source>
        <dbReference type="EMBL" id="GAV58750.1"/>
    </source>
</evidence>
<dbReference type="Pfam" id="PF10714">
    <property type="entry name" value="LEA_6"/>
    <property type="match status" value="1"/>
</dbReference>
<comment type="caution">
    <text evidence="2">The sequence shown here is derived from an EMBL/GenBank/DDBJ whole genome shotgun (WGS) entry which is preliminary data.</text>
</comment>
<gene>
    <name evidence="2" type="ORF">CFOL_v3_02283</name>
</gene>
<dbReference type="AlphaFoldDB" id="A0A1Q3ASY0"/>
<feature type="region of interest" description="Disordered" evidence="1">
    <location>
        <begin position="1"/>
        <end position="94"/>
    </location>
</feature>
<accession>A0A1Q3ASY0</accession>